<gene>
    <name evidence="2" type="ORF">QQ020_23510</name>
</gene>
<name>A0ABT8LBB8_9BACT</name>
<evidence type="ECO:0000313" key="3">
    <source>
        <dbReference type="Proteomes" id="UP001172083"/>
    </source>
</evidence>
<evidence type="ECO:0000313" key="2">
    <source>
        <dbReference type="EMBL" id="MDN5215069.1"/>
    </source>
</evidence>
<dbReference type="EMBL" id="JAUJEB010000006">
    <property type="protein sequence ID" value="MDN5215069.1"/>
    <property type="molecule type" value="Genomic_DNA"/>
</dbReference>
<organism evidence="2 3">
    <name type="scientific">Agaribacillus aureus</name>
    <dbReference type="NCBI Taxonomy" id="3051825"/>
    <lineage>
        <taxon>Bacteria</taxon>
        <taxon>Pseudomonadati</taxon>
        <taxon>Bacteroidota</taxon>
        <taxon>Cytophagia</taxon>
        <taxon>Cytophagales</taxon>
        <taxon>Splendidivirgaceae</taxon>
        <taxon>Agaribacillus</taxon>
    </lineage>
</organism>
<dbReference type="RefSeq" id="WP_346760408.1">
    <property type="nucleotide sequence ID" value="NZ_JAUJEB010000006.1"/>
</dbReference>
<dbReference type="Proteomes" id="UP001172083">
    <property type="component" value="Unassembled WGS sequence"/>
</dbReference>
<feature type="transmembrane region" description="Helical" evidence="1">
    <location>
        <begin position="54"/>
        <end position="73"/>
    </location>
</feature>
<feature type="transmembrane region" description="Helical" evidence="1">
    <location>
        <begin position="133"/>
        <end position="155"/>
    </location>
</feature>
<protein>
    <submittedName>
        <fullName evidence="2">Uncharacterized protein</fullName>
    </submittedName>
</protein>
<feature type="transmembrane region" description="Helical" evidence="1">
    <location>
        <begin position="12"/>
        <end position="34"/>
    </location>
</feature>
<keyword evidence="1" id="KW-0472">Membrane</keyword>
<proteinExistence type="predicted"/>
<sequence length="165" mass="18414">MKKTNKRTDLIILIVAILLSTILVAGTAGFNNLINGDIDIALYDTYFVVPKFKILLLITSLAVYIIFLIRQILSGFNGNFGNYILVGAATILLLLTFSLEKLIWIFRILMNSGWHTELPEDGAMFGDDMTTEVIFLVIKVIIIATLLLTGFKLGMNRRQSGSNNR</sequence>
<keyword evidence="3" id="KW-1185">Reference proteome</keyword>
<accession>A0ABT8LBB8</accession>
<evidence type="ECO:0000256" key="1">
    <source>
        <dbReference type="SAM" id="Phobius"/>
    </source>
</evidence>
<reference evidence="2" key="1">
    <citation type="submission" date="2023-06" db="EMBL/GenBank/DDBJ databases">
        <title>Genomic of Agaribacillus aureum.</title>
        <authorList>
            <person name="Wang G."/>
        </authorList>
    </citation>
    <scope>NUCLEOTIDE SEQUENCE</scope>
    <source>
        <strain evidence="2">BMA12</strain>
    </source>
</reference>
<keyword evidence="1" id="KW-0812">Transmembrane</keyword>
<feature type="transmembrane region" description="Helical" evidence="1">
    <location>
        <begin position="80"/>
        <end position="99"/>
    </location>
</feature>
<comment type="caution">
    <text evidence="2">The sequence shown here is derived from an EMBL/GenBank/DDBJ whole genome shotgun (WGS) entry which is preliminary data.</text>
</comment>
<keyword evidence="1" id="KW-1133">Transmembrane helix</keyword>